<dbReference type="Gene3D" id="2.30.110.10">
    <property type="entry name" value="Electron Transport, Fmn-binding Protein, Chain A"/>
    <property type="match status" value="1"/>
</dbReference>
<keyword evidence="3" id="KW-1185">Reference proteome</keyword>
<dbReference type="SUPFAM" id="SSF50475">
    <property type="entry name" value="FMN-binding split barrel"/>
    <property type="match status" value="1"/>
</dbReference>
<dbReference type="Proteomes" id="UP000319514">
    <property type="component" value="Unassembled WGS sequence"/>
</dbReference>
<dbReference type="InterPro" id="IPR012349">
    <property type="entry name" value="Split_barrel_FMN-bd"/>
</dbReference>
<protein>
    <submittedName>
        <fullName evidence="2">Nitroimidazol reductase NimA-like FMN-containing flavoprotein (Pyridoxamine 5'-phosphate oxidase superfamily)</fullName>
    </submittedName>
</protein>
<comment type="caution">
    <text evidence="2">The sequence shown here is derived from an EMBL/GenBank/DDBJ whole genome shotgun (WGS) entry which is preliminary data.</text>
</comment>
<reference evidence="2 3" key="1">
    <citation type="submission" date="2019-06" db="EMBL/GenBank/DDBJ databases">
        <title>Sequencing the genomes of 1000 actinobacteria strains.</title>
        <authorList>
            <person name="Klenk H.-P."/>
        </authorList>
    </citation>
    <scope>NUCLEOTIDE SEQUENCE [LARGE SCALE GENOMIC DNA]</scope>
    <source>
        <strain evidence="2 3">DSM 18082</strain>
    </source>
</reference>
<dbReference type="AlphaFoldDB" id="A0A542ZIM4"/>
<proteinExistence type="predicted"/>
<evidence type="ECO:0000313" key="2">
    <source>
        <dbReference type="EMBL" id="TQL60010.1"/>
    </source>
</evidence>
<feature type="compositionally biased region" description="Basic and acidic residues" evidence="1">
    <location>
        <begin position="140"/>
        <end position="151"/>
    </location>
</feature>
<evidence type="ECO:0000256" key="1">
    <source>
        <dbReference type="SAM" id="MobiDB-lite"/>
    </source>
</evidence>
<dbReference type="Pfam" id="PF12900">
    <property type="entry name" value="Pyridox_ox_2"/>
    <property type="match status" value="1"/>
</dbReference>
<organism evidence="2 3">
    <name type="scientific">Oryzihumus leptocrescens</name>
    <dbReference type="NCBI Taxonomy" id="297536"/>
    <lineage>
        <taxon>Bacteria</taxon>
        <taxon>Bacillati</taxon>
        <taxon>Actinomycetota</taxon>
        <taxon>Actinomycetes</taxon>
        <taxon>Micrococcales</taxon>
        <taxon>Intrasporangiaceae</taxon>
        <taxon>Oryzihumus</taxon>
    </lineage>
</organism>
<gene>
    <name evidence="2" type="ORF">FB474_1385</name>
</gene>
<accession>A0A542ZIM4</accession>
<name>A0A542ZIM4_9MICO</name>
<evidence type="ECO:0000313" key="3">
    <source>
        <dbReference type="Proteomes" id="UP000319514"/>
    </source>
</evidence>
<sequence length="151" mass="16583">MPAVELSSSECWGLLREAVVGRMAVIVDDHPEIFPVNHIVDRGSLVFRTAAGTKLAAAVGRVVAFEVDGYDPVTGNAWSVVVKGRAIEVTRLYEVLEAVELPLFPWHSLPKPRFVRIDADSVTGRRFRVQELARTPGKAEPTDAELHGEPE</sequence>
<feature type="region of interest" description="Disordered" evidence="1">
    <location>
        <begin position="132"/>
        <end position="151"/>
    </location>
</feature>
<dbReference type="EMBL" id="VFOQ01000001">
    <property type="protein sequence ID" value="TQL60010.1"/>
    <property type="molecule type" value="Genomic_DNA"/>
</dbReference>
<dbReference type="InterPro" id="IPR024747">
    <property type="entry name" value="Pyridox_Oxase-rel"/>
</dbReference>